<evidence type="ECO:0000256" key="6">
    <source>
        <dbReference type="ARBA" id="ARBA00040062"/>
    </source>
</evidence>
<dbReference type="EC" id="3.1.2.20" evidence="5"/>
<evidence type="ECO:0000256" key="4">
    <source>
        <dbReference type="ARBA" id="ARBA00038381"/>
    </source>
</evidence>
<dbReference type="Pfam" id="PF03061">
    <property type="entry name" value="4HBT"/>
    <property type="match status" value="1"/>
</dbReference>
<dbReference type="AlphaFoldDB" id="Q6MN14"/>
<evidence type="ECO:0000313" key="9">
    <source>
        <dbReference type="EMBL" id="CAE79338.1"/>
    </source>
</evidence>
<dbReference type="InterPro" id="IPR003736">
    <property type="entry name" value="PAAI_dom"/>
</dbReference>
<dbReference type="HOGENOM" id="CLU_089876_5_1_7"/>
<dbReference type="NCBIfam" id="TIGR00369">
    <property type="entry name" value="unchar_dom_1"/>
    <property type="match status" value="1"/>
</dbReference>
<name>Q6MN14_BDEBA</name>
<evidence type="ECO:0000313" key="10">
    <source>
        <dbReference type="Proteomes" id="UP000008080"/>
    </source>
</evidence>
<keyword evidence="1" id="KW-0378">Hydrolase</keyword>
<evidence type="ECO:0000256" key="5">
    <source>
        <dbReference type="ARBA" id="ARBA00038894"/>
    </source>
</evidence>
<proteinExistence type="inferred from homology"/>
<reference evidence="9 10" key="1">
    <citation type="journal article" date="2004" name="Science">
        <title>A predator unmasked: life cycle of Bdellovibrio bacteriovorus from a genomic perspective.</title>
        <authorList>
            <person name="Rendulic S."/>
            <person name="Jagtap P."/>
            <person name="Rosinus A."/>
            <person name="Eppinger M."/>
            <person name="Baar C."/>
            <person name="Lanz C."/>
            <person name="Keller H."/>
            <person name="Lambert C."/>
            <person name="Evans K.J."/>
            <person name="Goesmann A."/>
            <person name="Meyer F."/>
            <person name="Sockett R.E."/>
            <person name="Schuster S.C."/>
        </authorList>
    </citation>
    <scope>NUCLEOTIDE SEQUENCE [LARGE SCALE GENOMIC DNA]</scope>
    <source>
        <strain evidence="10">ATCC 15356 / DSM 50701 / NCIMB 9529 / HD100</strain>
    </source>
</reference>
<comment type="catalytic activity">
    <reaction evidence="2">
        <text>a fatty acyl-CoA + H2O = a fatty acid + CoA + H(+)</text>
        <dbReference type="Rhea" id="RHEA:16781"/>
        <dbReference type="ChEBI" id="CHEBI:15377"/>
        <dbReference type="ChEBI" id="CHEBI:15378"/>
        <dbReference type="ChEBI" id="CHEBI:28868"/>
        <dbReference type="ChEBI" id="CHEBI:57287"/>
        <dbReference type="ChEBI" id="CHEBI:77636"/>
        <dbReference type="EC" id="3.1.2.20"/>
    </reaction>
</comment>
<evidence type="ECO:0000256" key="3">
    <source>
        <dbReference type="ARBA" id="ARBA00036002"/>
    </source>
</evidence>
<feature type="domain" description="Thioesterase" evidence="8">
    <location>
        <begin position="51"/>
        <end position="124"/>
    </location>
</feature>
<dbReference type="InterPro" id="IPR006683">
    <property type="entry name" value="Thioestr_dom"/>
</dbReference>
<dbReference type="PANTHER" id="PTHR43240:SF20">
    <property type="entry name" value="MEDIUM_LONG-CHAIN ACYL-COA THIOESTERASE YIGI"/>
    <property type="match status" value="1"/>
</dbReference>
<dbReference type="STRING" id="264462.Bd1452"/>
<dbReference type="Proteomes" id="UP000008080">
    <property type="component" value="Chromosome"/>
</dbReference>
<gene>
    <name evidence="9" type="ordered locus">Bd1452</name>
</gene>
<sequence>MIVSDADYELKVRSSFDKQNLMKTLGAQLVAVGPGTCEIELPFSSSLGQQHGFLHAGATTSIADSAAGYAAYTLTPKGSSVLTTELKINLLSPAQGERFFARAEVLKAGKTLTVVTSKVFAVQKGQEKLCAFLTASIMTVPHAETI</sequence>
<evidence type="ECO:0000256" key="2">
    <source>
        <dbReference type="ARBA" id="ARBA00035880"/>
    </source>
</evidence>
<organism evidence="9 10">
    <name type="scientific">Bdellovibrio bacteriovorus (strain ATCC 15356 / DSM 50701 / NCIMB 9529 / HD100)</name>
    <dbReference type="NCBI Taxonomy" id="264462"/>
    <lineage>
        <taxon>Bacteria</taxon>
        <taxon>Pseudomonadati</taxon>
        <taxon>Bdellovibrionota</taxon>
        <taxon>Bdellovibrionia</taxon>
        <taxon>Bdellovibrionales</taxon>
        <taxon>Pseudobdellovibrionaceae</taxon>
        <taxon>Bdellovibrio</taxon>
    </lineage>
</organism>
<evidence type="ECO:0000256" key="1">
    <source>
        <dbReference type="ARBA" id="ARBA00022801"/>
    </source>
</evidence>
<comment type="similarity">
    <text evidence="4">Belongs to the YigI thioesterase family.</text>
</comment>
<dbReference type="EMBL" id="BX842649">
    <property type="protein sequence ID" value="CAE79338.1"/>
    <property type="molecule type" value="Genomic_DNA"/>
</dbReference>
<keyword evidence="10" id="KW-1185">Reference proteome</keyword>
<dbReference type="GeneID" id="93012456"/>
<dbReference type="Gene3D" id="3.10.129.10">
    <property type="entry name" value="Hotdog Thioesterase"/>
    <property type="match status" value="1"/>
</dbReference>
<dbReference type="RefSeq" id="WP_011163940.1">
    <property type="nucleotide sequence ID" value="NC_005363.1"/>
</dbReference>
<dbReference type="SUPFAM" id="SSF54637">
    <property type="entry name" value="Thioesterase/thiol ester dehydrase-isomerase"/>
    <property type="match status" value="1"/>
</dbReference>
<protein>
    <recommendedName>
        <fullName evidence="6">Medium/long-chain acyl-CoA thioesterase YigI</fullName>
        <ecNumber evidence="5">3.1.2.20</ecNumber>
    </recommendedName>
</protein>
<dbReference type="PANTHER" id="PTHR43240">
    <property type="entry name" value="1,4-DIHYDROXY-2-NAPHTHOYL-COA THIOESTERASE 1"/>
    <property type="match status" value="1"/>
</dbReference>
<comment type="catalytic activity">
    <reaction evidence="3">
        <text>a long-chain fatty acyl-CoA + H2O = a long-chain fatty acid + CoA + H(+)</text>
        <dbReference type="Rhea" id="RHEA:67680"/>
        <dbReference type="ChEBI" id="CHEBI:15377"/>
        <dbReference type="ChEBI" id="CHEBI:15378"/>
        <dbReference type="ChEBI" id="CHEBI:57287"/>
        <dbReference type="ChEBI" id="CHEBI:57560"/>
        <dbReference type="ChEBI" id="CHEBI:83139"/>
    </reaction>
</comment>
<dbReference type="GO" id="GO:0047617">
    <property type="term" value="F:fatty acyl-CoA hydrolase activity"/>
    <property type="evidence" value="ECO:0007669"/>
    <property type="project" value="UniProtKB-EC"/>
</dbReference>
<evidence type="ECO:0000259" key="8">
    <source>
        <dbReference type="Pfam" id="PF03061"/>
    </source>
</evidence>
<dbReference type="eggNOG" id="COG2050">
    <property type="taxonomic scope" value="Bacteria"/>
</dbReference>
<dbReference type="KEGG" id="bba:Bd1452"/>
<comment type="catalytic activity">
    <reaction evidence="7">
        <text>a medium-chain fatty acyl-CoA + H2O = a medium-chain fatty acid + CoA + H(+)</text>
        <dbReference type="Rhea" id="RHEA:68184"/>
        <dbReference type="ChEBI" id="CHEBI:15377"/>
        <dbReference type="ChEBI" id="CHEBI:15378"/>
        <dbReference type="ChEBI" id="CHEBI:57287"/>
        <dbReference type="ChEBI" id="CHEBI:59558"/>
        <dbReference type="ChEBI" id="CHEBI:90546"/>
    </reaction>
</comment>
<evidence type="ECO:0000256" key="7">
    <source>
        <dbReference type="ARBA" id="ARBA00048062"/>
    </source>
</evidence>
<dbReference type="InterPro" id="IPR029069">
    <property type="entry name" value="HotDog_dom_sf"/>
</dbReference>
<accession>Q6MN14</accession>
<dbReference type="CDD" id="cd03443">
    <property type="entry name" value="PaaI_thioesterase"/>
    <property type="match status" value="1"/>
</dbReference>